<name>A0AAD5UT85_9APHY</name>
<feature type="domain" description="Protein kinase" evidence="3">
    <location>
        <begin position="264"/>
        <end position="526"/>
    </location>
</feature>
<dbReference type="SUPFAM" id="SSF56112">
    <property type="entry name" value="Protein kinase-like (PK-like)"/>
    <property type="match status" value="1"/>
</dbReference>
<evidence type="ECO:0000256" key="1">
    <source>
        <dbReference type="ARBA" id="ARBA00022741"/>
    </source>
</evidence>
<sequence>MSLGPILRIAPAVIQTVNDITPIPGLNLASSFAKAIADECEKVVVQKDKCKQLASRASALHSELENARDRAQDPRMKECLDQVAGTQQWAQTTRLEGWWKGDKIGKEISRSDKEIEDTFKSFNMHVHANLANDMQDVKRGQSDIRQEIERFAVSSQESPQDASQLRGIVLNILSQVKEVKDVMDILVHGNNNPGVLELFLQEGQLGLRDEREQSGVRIGSSLGTSRFSIPEGEHYRKAQANLAQLFEKSGTLPPVKELNGEVVRFGELAHSGGTYSDIWAGMWLGQHKVAIKSLRGVEATMTKAKKCFERELDVWSKLKHPNILPMFGIVTDIGHFFNMISPWQENGNIRNFLAKTPTANRHALLTQASEGIAYLHGQGVIHGNIRGNNILVSAKGTAVICDFGMSELLGEVKETAASTLLTASVSVRWLAPELFDEGGSLSQASDVYSFGMTILECVTLKDPFAETKSQRVVARLFRHEIPDRPTTPEVVSWLPDDLWKLLELCWSPEPSKRPTMSYVSNKLRALSRES</sequence>
<dbReference type="PANTHER" id="PTHR24418">
    <property type="entry name" value="TYROSINE-PROTEIN KINASE"/>
    <property type="match status" value="1"/>
</dbReference>
<accession>A0AAD5UT85</accession>
<dbReference type="PRINTS" id="PR00109">
    <property type="entry name" value="TYRKINASE"/>
</dbReference>
<dbReference type="Proteomes" id="UP001212997">
    <property type="component" value="Unassembled WGS sequence"/>
</dbReference>
<organism evidence="4 5">
    <name type="scientific">Meripilus lineatus</name>
    <dbReference type="NCBI Taxonomy" id="2056292"/>
    <lineage>
        <taxon>Eukaryota</taxon>
        <taxon>Fungi</taxon>
        <taxon>Dikarya</taxon>
        <taxon>Basidiomycota</taxon>
        <taxon>Agaricomycotina</taxon>
        <taxon>Agaricomycetes</taxon>
        <taxon>Polyporales</taxon>
        <taxon>Meripilaceae</taxon>
        <taxon>Meripilus</taxon>
    </lineage>
</organism>
<dbReference type="EMBL" id="JANAWD010000775">
    <property type="protein sequence ID" value="KAJ3475946.1"/>
    <property type="molecule type" value="Genomic_DNA"/>
</dbReference>
<dbReference type="GO" id="GO:0004672">
    <property type="term" value="F:protein kinase activity"/>
    <property type="evidence" value="ECO:0007669"/>
    <property type="project" value="InterPro"/>
</dbReference>
<keyword evidence="2" id="KW-0067">ATP-binding</keyword>
<dbReference type="InterPro" id="IPR059179">
    <property type="entry name" value="MLKL-like_MCAfunc"/>
</dbReference>
<dbReference type="PROSITE" id="PS50011">
    <property type="entry name" value="PROTEIN_KINASE_DOM"/>
    <property type="match status" value="1"/>
</dbReference>
<dbReference type="InterPro" id="IPR011009">
    <property type="entry name" value="Kinase-like_dom_sf"/>
</dbReference>
<dbReference type="CDD" id="cd21037">
    <property type="entry name" value="MLKL_NTD"/>
    <property type="match status" value="1"/>
</dbReference>
<dbReference type="GO" id="GO:0005524">
    <property type="term" value="F:ATP binding"/>
    <property type="evidence" value="ECO:0007669"/>
    <property type="project" value="UniProtKB-KW"/>
</dbReference>
<gene>
    <name evidence="4" type="ORF">NLI96_g11495</name>
</gene>
<dbReference type="Pfam" id="PF07714">
    <property type="entry name" value="PK_Tyr_Ser-Thr"/>
    <property type="match status" value="1"/>
</dbReference>
<keyword evidence="5" id="KW-1185">Reference proteome</keyword>
<protein>
    <recommendedName>
        <fullName evidence="3">Protein kinase domain-containing protein</fullName>
    </recommendedName>
</protein>
<dbReference type="AlphaFoldDB" id="A0AAD5UT85"/>
<keyword evidence="1" id="KW-0547">Nucleotide-binding</keyword>
<dbReference type="InterPro" id="IPR050198">
    <property type="entry name" value="Non-receptor_tyrosine_kinases"/>
</dbReference>
<reference evidence="4" key="1">
    <citation type="submission" date="2022-07" db="EMBL/GenBank/DDBJ databases">
        <title>Genome Sequence of Physisporinus lineatus.</title>
        <authorList>
            <person name="Buettner E."/>
        </authorList>
    </citation>
    <scope>NUCLEOTIDE SEQUENCE</scope>
    <source>
        <strain evidence="4">VT162</strain>
    </source>
</reference>
<evidence type="ECO:0000256" key="2">
    <source>
        <dbReference type="ARBA" id="ARBA00022840"/>
    </source>
</evidence>
<proteinExistence type="predicted"/>
<evidence type="ECO:0000313" key="4">
    <source>
        <dbReference type="EMBL" id="KAJ3475946.1"/>
    </source>
</evidence>
<dbReference type="InterPro" id="IPR000719">
    <property type="entry name" value="Prot_kinase_dom"/>
</dbReference>
<dbReference type="InterPro" id="IPR001245">
    <property type="entry name" value="Ser-Thr/Tyr_kinase_cat_dom"/>
</dbReference>
<evidence type="ECO:0000259" key="3">
    <source>
        <dbReference type="PROSITE" id="PS50011"/>
    </source>
</evidence>
<comment type="caution">
    <text evidence="4">The sequence shown here is derived from an EMBL/GenBank/DDBJ whole genome shotgun (WGS) entry which is preliminary data.</text>
</comment>
<evidence type="ECO:0000313" key="5">
    <source>
        <dbReference type="Proteomes" id="UP001212997"/>
    </source>
</evidence>
<dbReference type="Gene3D" id="1.10.510.10">
    <property type="entry name" value="Transferase(Phosphotransferase) domain 1"/>
    <property type="match status" value="1"/>
</dbReference>